<dbReference type="EMBL" id="AHDJ01000037">
    <property type="protein sequence ID" value="EJQ41922.1"/>
    <property type="molecule type" value="Genomic_DNA"/>
</dbReference>
<dbReference type="GO" id="GO:0016491">
    <property type="term" value="F:oxidoreductase activity"/>
    <property type="evidence" value="ECO:0007669"/>
    <property type="project" value="TreeGrafter"/>
</dbReference>
<dbReference type="InterPro" id="IPR004155">
    <property type="entry name" value="PBS_lyase_HEAT"/>
</dbReference>
<organism evidence="1 2">
    <name type="scientific">Bacillus cereus BAG5X1-1</name>
    <dbReference type="NCBI Taxonomy" id="1053189"/>
    <lineage>
        <taxon>Bacteria</taxon>
        <taxon>Bacillati</taxon>
        <taxon>Bacillota</taxon>
        <taxon>Bacilli</taxon>
        <taxon>Bacillales</taxon>
        <taxon>Bacillaceae</taxon>
        <taxon>Bacillus</taxon>
        <taxon>Bacillus cereus group</taxon>
    </lineage>
</organism>
<dbReference type="SUPFAM" id="SSF48371">
    <property type="entry name" value="ARM repeat"/>
    <property type="match status" value="1"/>
</dbReference>
<dbReference type="PATRIC" id="fig|1053189.3.peg.4503"/>
<comment type="caution">
    <text evidence="1">The sequence shown here is derived from an EMBL/GenBank/DDBJ whole genome shotgun (WGS) entry which is preliminary data.</text>
</comment>
<evidence type="ECO:0000313" key="2">
    <source>
        <dbReference type="Proteomes" id="UP000006600"/>
    </source>
</evidence>
<dbReference type="RefSeq" id="WP_002201674.1">
    <property type="nucleotide sequence ID" value="NZ_JH791996.1"/>
</dbReference>
<reference evidence="1 2" key="1">
    <citation type="submission" date="2012-04" db="EMBL/GenBank/DDBJ databases">
        <title>The Genome Sequence of Bacillus cereus BAG5X1-1.</title>
        <authorList>
            <consortium name="The Broad Institute Genome Sequencing Platform"/>
            <consortium name="The Broad Institute Genome Sequencing Center for Infectious Disease"/>
            <person name="Feldgarden M."/>
            <person name="Van der Auwera G.A."/>
            <person name="Mahillon J."/>
            <person name="Duprez V."/>
            <person name="Timmery S."/>
            <person name="Mattelet C."/>
            <person name="Dierick K."/>
            <person name="Sun M."/>
            <person name="Yu Z."/>
            <person name="Zhu L."/>
            <person name="Hu X."/>
            <person name="Shank E.B."/>
            <person name="Swiecicka I."/>
            <person name="Hansen B.M."/>
            <person name="Andrup L."/>
            <person name="Young S.K."/>
            <person name="Zeng Q."/>
            <person name="Gargeya S."/>
            <person name="Fitzgerald M."/>
            <person name="Haas B."/>
            <person name="Abouelleil A."/>
            <person name="Alvarado L."/>
            <person name="Arachchi H.M."/>
            <person name="Berlin A."/>
            <person name="Chapman S.B."/>
            <person name="Goldberg J."/>
            <person name="Griggs A."/>
            <person name="Gujja S."/>
            <person name="Hansen M."/>
            <person name="Howarth C."/>
            <person name="Imamovic A."/>
            <person name="Larimer J."/>
            <person name="McCowen C."/>
            <person name="Montmayeur A."/>
            <person name="Murphy C."/>
            <person name="Neiman D."/>
            <person name="Pearson M."/>
            <person name="Priest M."/>
            <person name="Roberts A."/>
            <person name="Saif S."/>
            <person name="Shea T."/>
            <person name="Sisk P."/>
            <person name="Sykes S."/>
            <person name="Wortman J."/>
            <person name="Nusbaum C."/>
            <person name="Birren B."/>
        </authorList>
    </citation>
    <scope>NUCLEOTIDE SEQUENCE [LARGE SCALE GENOMIC DNA]</scope>
    <source>
        <strain evidence="1 2">BAG5X1-1</strain>
    </source>
</reference>
<dbReference type="Proteomes" id="UP000006600">
    <property type="component" value="Unassembled WGS sequence"/>
</dbReference>
<dbReference type="InterPro" id="IPR016024">
    <property type="entry name" value="ARM-type_fold"/>
</dbReference>
<protein>
    <submittedName>
        <fullName evidence="1">Uncharacterized protein</fullName>
    </submittedName>
</protein>
<name>J8AFJ2_BACCE</name>
<dbReference type="Pfam" id="PF13646">
    <property type="entry name" value="HEAT_2"/>
    <property type="match status" value="1"/>
</dbReference>
<gene>
    <name evidence="1" type="ORF">IEE_04412</name>
</gene>
<dbReference type="PANTHER" id="PTHR12697:SF5">
    <property type="entry name" value="DEOXYHYPUSINE HYDROXYLASE"/>
    <property type="match status" value="1"/>
</dbReference>
<proteinExistence type="predicted"/>
<dbReference type="PANTHER" id="PTHR12697">
    <property type="entry name" value="PBS LYASE HEAT-LIKE PROTEIN"/>
    <property type="match status" value="1"/>
</dbReference>
<evidence type="ECO:0000313" key="1">
    <source>
        <dbReference type="EMBL" id="EJQ41922.1"/>
    </source>
</evidence>
<dbReference type="HOGENOM" id="CLU_905041_0_0_9"/>
<sequence>MEEYIDDLLRRMGDEEPGIRQCAYEEARWLNDLSLFSCLQEKVTKARKAHIKTNLYFLITQLAINTKEMYIADYLIDRLESEESRVVLDSLLIDLSKLSEASNAHKIIPYIYHKNSGVRYSAVIALKLCKSLEAEDALLKLLTVEENRDDIVNICATLYEIGTKRSILLLTKLLHCDSAYIRSAAIETLAEIGRTDLQIVYIDALADSNVIVKYEAIRAIYTYGDEMAIKPICERVNKVVSRRRKNEVEPTDESEIVIALRFLHKFANHEEVLKTFDKVYKKRGNLFMSERKWLRDNITYFQEKEYKNHKKEPASTMRLTLFFLTSLIL</sequence>
<dbReference type="Gene3D" id="1.25.10.10">
    <property type="entry name" value="Leucine-rich Repeat Variant"/>
    <property type="match status" value="1"/>
</dbReference>
<dbReference type="InterPro" id="IPR011989">
    <property type="entry name" value="ARM-like"/>
</dbReference>
<accession>J8AFJ2</accession>
<dbReference type="SMART" id="SM00567">
    <property type="entry name" value="EZ_HEAT"/>
    <property type="match status" value="3"/>
</dbReference>
<dbReference type="AlphaFoldDB" id="J8AFJ2"/>